<protein>
    <submittedName>
        <fullName evidence="2">Uncharacterized protein</fullName>
    </submittedName>
</protein>
<sequence length="202" mass="21216">MGTIVRKNLQTLASRSPAPSRRSNVSSSDSESSASSSDRNDLSNRRGPDSRVNGGSSSSLSSASTNQIADQNQRQFIKPSSPSSSNFTHSRGKHTLRVDDIFKDGSSDFESSQVASPHHSPRLSPAPTSPNPHSADEAAKSDSSSTESSEGNVSVINRQPSPPSPSSPTASGPTRKLSNSEVNCNEVLSSLSSLNSEVNFLS</sequence>
<dbReference type="AlphaFoldDB" id="A0A0R3UKR9"/>
<evidence type="ECO:0000313" key="2">
    <source>
        <dbReference type="EMBL" id="VDD82215.1"/>
    </source>
</evidence>
<feature type="compositionally biased region" description="Low complexity" evidence="1">
    <location>
        <begin position="13"/>
        <end position="37"/>
    </location>
</feature>
<feature type="compositionally biased region" description="Low complexity" evidence="1">
    <location>
        <begin position="141"/>
        <end position="150"/>
    </location>
</feature>
<evidence type="ECO:0000313" key="3">
    <source>
        <dbReference type="Proteomes" id="UP000267029"/>
    </source>
</evidence>
<feature type="compositionally biased region" description="Polar residues" evidence="1">
    <location>
        <begin position="65"/>
        <end position="75"/>
    </location>
</feature>
<reference evidence="2 3" key="1">
    <citation type="submission" date="2018-10" db="EMBL/GenBank/DDBJ databases">
        <authorList>
            <consortium name="Pathogen Informatics"/>
        </authorList>
    </citation>
    <scope>NUCLEOTIDE SEQUENCE [LARGE SCALE GENOMIC DNA]</scope>
</reference>
<keyword evidence="3" id="KW-1185">Reference proteome</keyword>
<name>A0A0R3UKR9_MESCO</name>
<dbReference type="Proteomes" id="UP000267029">
    <property type="component" value="Unassembled WGS sequence"/>
</dbReference>
<feature type="compositionally biased region" description="Polar residues" evidence="1">
    <location>
        <begin position="169"/>
        <end position="181"/>
    </location>
</feature>
<feature type="region of interest" description="Disordered" evidence="1">
    <location>
        <begin position="1"/>
        <end position="181"/>
    </location>
</feature>
<proteinExistence type="predicted"/>
<accession>A0A0R3UKR9</accession>
<organism evidence="2 3">
    <name type="scientific">Mesocestoides corti</name>
    <name type="common">Flatworm</name>
    <dbReference type="NCBI Taxonomy" id="53468"/>
    <lineage>
        <taxon>Eukaryota</taxon>
        <taxon>Metazoa</taxon>
        <taxon>Spiralia</taxon>
        <taxon>Lophotrochozoa</taxon>
        <taxon>Platyhelminthes</taxon>
        <taxon>Cestoda</taxon>
        <taxon>Eucestoda</taxon>
        <taxon>Cyclophyllidea</taxon>
        <taxon>Mesocestoididae</taxon>
        <taxon>Mesocestoides</taxon>
    </lineage>
</organism>
<evidence type="ECO:0000256" key="1">
    <source>
        <dbReference type="SAM" id="MobiDB-lite"/>
    </source>
</evidence>
<gene>
    <name evidence="2" type="ORF">MCOS_LOCUS8218</name>
</gene>
<feature type="compositionally biased region" description="Basic and acidic residues" evidence="1">
    <location>
        <begin position="38"/>
        <end position="49"/>
    </location>
</feature>
<dbReference type="EMBL" id="UXSR01005473">
    <property type="protein sequence ID" value="VDD82215.1"/>
    <property type="molecule type" value="Genomic_DNA"/>
</dbReference>
<feature type="compositionally biased region" description="Basic and acidic residues" evidence="1">
    <location>
        <begin position="96"/>
        <end position="106"/>
    </location>
</feature>